<comment type="caution">
    <text evidence="1">The sequence shown here is derived from an EMBL/GenBank/DDBJ whole genome shotgun (WGS) entry which is preliminary data.</text>
</comment>
<gene>
    <name evidence="1" type="ORF">HY544_04265</name>
</gene>
<dbReference type="InterPro" id="IPR016024">
    <property type="entry name" value="ARM-type_fold"/>
</dbReference>
<sequence>MRKKQNVHRPVGAEPSWFLSRKGFEGKHGRGEEAIEIGRIGRLHGQGPKAAAELIGYLSNPSPIVKAKCLKALAALNAVEAAESVAPLLLSGSEFVRAEAARTLGVFRHAGSFLQLIARTNPEKESHPLVRRAAWDALVDMPGKDISATLGLRLSQETDSQIAEFLRQRISARKGLH</sequence>
<protein>
    <submittedName>
        <fullName evidence="1">HEAT repeat domain-containing protein</fullName>
    </submittedName>
</protein>
<dbReference type="SUPFAM" id="SSF48371">
    <property type="entry name" value="ARM repeat"/>
    <property type="match status" value="1"/>
</dbReference>
<evidence type="ECO:0000313" key="2">
    <source>
        <dbReference type="Proteomes" id="UP000732298"/>
    </source>
</evidence>
<organism evidence="1 2">
    <name type="scientific">Candidatus Iainarchaeum sp</name>
    <dbReference type="NCBI Taxonomy" id="3101447"/>
    <lineage>
        <taxon>Archaea</taxon>
        <taxon>Candidatus Iainarchaeota</taxon>
        <taxon>Candidatus Iainarchaeia</taxon>
        <taxon>Candidatus Iainarchaeales</taxon>
        <taxon>Candidatus Iainarchaeaceae</taxon>
        <taxon>Candidatus Iainarchaeum</taxon>
    </lineage>
</organism>
<name>A0A8T3YLM1_9ARCH</name>
<evidence type="ECO:0000313" key="1">
    <source>
        <dbReference type="EMBL" id="MBI4210692.1"/>
    </source>
</evidence>
<dbReference type="EMBL" id="JACQPB010000040">
    <property type="protein sequence ID" value="MBI4210692.1"/>
    <property type="molecule type" value="Genomic_DNA"/>
</dbReference>
<dbReference type="InterPro" id="IPR011989">
    <property type="entry name" value="ARM-like"/>
</dbReference>
<dbReference type="AlphaFoldDB" id="A0A8T3YLM1"/>
<reference evidence="1" key="1">
    <citation type="submission" date="2020-07" db="EMBL/GenBank/DDBJ databases">
        <title>Huge and variable diversity of episymbiotic CPR bacteria and DPANN archaea in groundwater ecosystems.</title>
        <authorList>
            <person name="He C.Y."/>
            <person name="Keren R."/>
            <person name="Whittaker M."/>
            <person name="Farag I.F."/>
            <person name="Doudna J."/>
            <person name="Cate J.H.D."/>
            <person name="Banfield J.F."/>
        </authorList>
    </citation>
    <scope>NUCLEOTIDE SEQUENCE</scope>
    <source>
        <strain evidence="1">NC_groundwater_1296_Ag_S-0.2um_52_80</strain>
    </source>
</reference>
<dbReference type="Gene3D" id="1.25.10.10">
    <property type="entry name" value="Leucine-rich Repeat Variant"/>
    <property type="match status" value="1"/>
</dbReference>
<accession>A0A8T3YLM1</accession>
<proteinExistence type="predicted"/>
<dbReference type="Proteomes" id="UP000732298">
    <property type="component" value="Unassembled WGS sequence"/>
</dbReference>